<evidence type="ECO:0000313" key="4">
    <source>
        <dbReference type="Proteomes" id="UP001597508"/>
    </source>
</evidence>
<accession>A0ABW5LPZ6</accession>
<sequence>MRKIILLLFVTFSASLFAQENYYVKKGAVAKGYDVVSYFDNQAKKGNKKIATEYDGVKFYFSSQENLKKFKENPTKYVPQYGGFCAYAMGAKGEKVSIDPETFEIRDGKLYLFYNSWGTNTLDLWVKEGAEQLKEKADKNWKKITEK</sequence>
<dbReference type="InterPro" id="IPR007029">
    <property type="entry name" value="YHS_dom"/>
</dbReference>
<dbReference type="RefSeq" id="WP_379665581.1">
    <property type="nucleotide sequence ID" value="NZ_JBHULH010000003.1"/>
</dbReference>
<organism evidence="3 4">
    <name type="scientific">Pseudotenacibaculum haliotis</name>
    <dbReference type="NCBI Taxonomy" id="1862138"/>
    <lineage>
        <taxon>Bacteria</taxon>
        <taxon>Pseudomonadati</taxon>
        <taxon>Bacteroidota</taxon>
        <taxon>Flavobacteriia</taxon>
        <taxon>Flavobacteriales</taxon>
        <taxon>Flavobacteriaceae</taxon>
        <taxon>Pseudotenacibaculum</taxon>
    </lineage>
</organism>
<dbReference type="Pfam" id="PF04945">
    <property type="entry name" value="YHS"/>
    <property type="match status" value="1"/>
</dbReference>
<keyword evidence="4" id="KW-1185">Reference proteome</keyword>
<evidence type="ECO:0000313" key="3">
    <source>
        <dbReference type="EMBL" id="MFD2566870.1"/>
    </source>
</evidence>
<evidence type="ECO:0000256" key="1">
    <source>
        <dbReference type="SAM" id="SignalP"/>
    </source>
</evidence>
<proteinExistence type="predicted"/>
<reference evidence="4" key="1">
    <citation type="journal article" date="2019" name="Int. J. Syst. Evol. Microbiol.">
        <title>The Global Catalogue of Microorganisms (GCM) 10K type strain sequencing project: providing services to taxonomists for standard genome sequencing and annotation.</title>
        <authorList>
            <consortium name="The Broad Institute Genomics Platform"/>
            <consortium name="The Broad Institute Genome Sequencing Center for Infectious Disease"/>
            <person name="Wu L."/>
            <person name="Ma J."/>
        </authorList>
    </citation>
    <scope>NUCLEOTIDE SEQUENCE [LARGE SCALE GENOMIC DNA]</scope>
    <source>
        <strain evidence="4">KCTC 52127</strain>
    </source>
</reference>
<feature type="signal peptide" evidence="1">
    <location>
        <begin position="1"/>
        <end position="18"/>
    </location>
</feature>
<comment type="caution">
    <text evidence="3">The sequence shown here is derived from an EMBL/GenBank/DDBJ whole genome shotgun (WGS) entry which is preliminary data.</text>
</comment>
<dbReference type="Proteomes" id="UP001597508">
    <property type="component" value="Unassembled WGS sequence"/>
</dbReference>
<dbReference type="NCBIfam" id="NF041384">
    <property type="entry name" value="YHS_seleno_dom"/>
    <property type="match status" value="1"/>
</dbReference>
<feature type="chain" id="PRO_5045890854" evidence="1">
    <location>
        <begin position="19"/>
        <end position="147"/>
    </location>
</feature>
<protein>
    <submittedName>
        <fullName evidence="3">YHS domain-containing (Seleno)protein</fullName>
    </submittedName>
</protein>
<feature type="domain" description="YHS" evidence="2">
    <location>
        <begin position="45"/>
        <end position="81"/>
    </location>
</feature>
<dbReference type="EMBL" id="JBHULH010000003">
    <property type="protein sequence ID" value="MFD2566870.1"/>
    <property type="molecule type" value="Genomic_DNA"/>
</dbReference>
<name>A0ABW5LPZ6_9FLAO</name>
<evidence type="ECO:0000259" key="2">
    <source>
        <dbReference type="Pfam" id="PF04945"/>
    </source>
</evidence>
<keyword evidence="1" id="KW-0732">Signal</keyword>
<gene>
    <name evidence="3" type="ORF">ACFSRZ_05775</name>
</gene>